<dbReference type="RefSeq" id="WP_015194766.1">
    <property type="nucleotide sequence ID" value="NC_019748.1"/>
</dbReference>
<proteinExistence type="predicted"/>
<dbReference type="AlphaFoldDB" id="K9XWY1"/>
<dbReference type="PANTHER" id="PTHR12526">
    <property type="entry name" value="GLYCOSYLTRANSFERASE"/>
    <property type="match status" value="1"/>
</dbReference>
<keyword evidence="4" id="KW-1185">Reference proteome</keyword>
<accession>K9XWY1</accession>
<dbReference type="InterPro" id="IPR028098">
    <property type="entry name" value="Glyco_trans_4-like_N"/>
</dbReference>
<dbReference type="EMBL" id="CP003653">
    <property type="protein sequence ID" value="AFZ37105.1"/>
    <property type="molecule type" value="Genomic_DNA"/>
</dbReference>
<dbReference type="Gene3D" id="3.40.50.2000">
    <property type="entry name" value="Glycogen Phosphorylase B"/>
    <property type="match status" value="2"/>
</dbReference>
<gene>
    <name evidence="3" type="ordered locus">Sta7437_3607</name>
</gene>
<organism evidence="3 4">
    <name type="scientific">Stanieria cyanosphaera (strain ATCC 29371 / PCC 7437)</name>
    <dbReference type="NCBI Taxonomy" id="111780"/>
    <lineage>
        <taxon>Bacteria</taxon>
        <taxon>Bacillati</taxon>
        <taxon>Cyanobacteriota</taxon>
        <taxon>Cyanophyceae</taxon>
        <taxon>Pleurocapsales</taxon>
        <taxon>Dermocarpellaceae</taxon>
        <taxon>Stanieria</taxon>
    </lineage>
</organism>
<dbReference type="Pfam" id="PF13439">
    <property type="entry name" value="Glyco_transf_4"/>
    <property type="match status" value="1"/>
</dbReference>
<feature type="domain" description="Glycosyltransferase subfamily 4-like N-terminal" evidence="2">
    <location>
        <begin position="20"/>
        <end position="181"/>
    </location>
</feature>
<dbReference type="GO" id="GO:0016757">
    <property type="term" value="F:glycosyltransferase activity"/>
    <property type="evidence" value="ECO:0007669"/>
    <property type="project" value="InterPro"/>
</dbReference>
<evidence type="ECO:0000259" key="1">
    <source>
        <dbReference type="Pfam" id="PF00534"/>
    </source>
</evidence>
<dbReference type="PANTHER" id="PTHR12526:SF627">
    <property type="entry name" value="D-RHAMNOSYLTRANSFERASE WBPZ"/>
    <property type="match status" value="1"/>
</dbReference>
<dbReference type="CDD" id="cd03811">
    <property type="entry name" value="GT4_GT28_WabH-like"/>
    <property type="match status" value="1"/>
</dbReference>
<evidence type="ECO:0000259" key="2">
    <source>
        <dbReference type="Pfam" id="PF13439"/>
    </source>
</evidence>
<evidence type="ECO:0000313" key="3">
    <source>
        <dbReference type="EMBL" id="AFZ37105.1"/>
    </source>
</evidence>
<evidence type="ECO:0000313" key="4">
    <source>
        <dbReference type="Proteomes" id="UP000010473"/>
    </source>
</evidence>
<dbReference type="HOGENOM" id="CLU_009583_0_0_3"/>
<reference evidence="4" key="1">
    <citation type="journal article" date="2013" name="Proc. Natl. Acad. Sci. U.S.A.">
        <title>Improving the coverage of the cyanobacterial phylum using diversity-driven genome sequencing.</title>
        <authorList>
            <person name="Shih P.M."/>
            <person name="Wu D."/>
            <person name="Latifi A."/>
            <person name="Axen S.D."/>
            <person name="Fewer D.P."/>
            <person name="Talla E."/>
            <person name="Calteau A."/>
            <person name="Cai F."/>
            <person name="Tandeau de Marsac N."/>
            <person name="Rippka R."/>
            <person name="Herdman M."/>
            <person name="Sivonen K."/>
            <person name="Coursin T."/>
            <person name="Laurent T."/>
            <person name="Goodwin L."/>
            <person name="Nolan M."/>
            <person name="Davenport K.W."/>
            <person name="Han C.S."/>
            <person name="Rubin E.M."/>
            <person name="Eisen J.A."/>
            <person name="Woyke T."/>
            <person name="Gugger M."/>
            <person name="Kerfeld C.A."/>
        </authorList>
    </citation>
    <scope>NUCLEOTIDE SEQUENCE [LARGE SCALE GENOMIC DNA]</scope>
    <source>
        <strain evidence="4">ATCC 29371 / PCC 7437</strain>
    </source>
</reference>
<keyword evidence="3" id="KW-0808">Transferase</keyword>
<dbReference type="Proteomes" id="UP000010473">
    <property type="component" value="Chromosome"/>
</dbReference>
<dbReference type="InterPro" id="IPR001296">
    <property type="entry name" value="Glyco_trans_1"/>
</dbReference>
<dbReference type="STRING" id="111780.Sta7437_3607"/>
<sequence length="384" mass="42158">MLPNSNSFRVLFVLPAFYRNGAVNLIINLADELALVYLDVEILALSEQEPHSPLPKQAVKTSVALEANQSVRLGLPILLNRLLKSALNSDLIVLTWENGPALVWTSLIAYILRKPTIAIVQNNIQKSWAQYPSRIGRVVRRWAYGQTQAVVCVSQALITFVEAEINSKTITSIPNGINIERVQELAKLPDSSLLTTDNLPFIVGIGRLVPQKGFDLLIKAHAAVIKKGIAHHLVLIGEGEEHSNLSELATNLGVFDSVNFLGFSSNPYSTLARASLFCLSSRYEGMPLSLMEASVLGIPMIATDCLTGPREILADGLYGDLVATESVEALSSAIERHFLEPQRLVTKAQASAQQAERFSMRTCADKYRELFAHCVAKVKENNKD</sequence>
<dbReference type="Pfam" id="PF00534">
    <property type="entry name" value="Glycos_transf_1"/>
    <property type="match status" value="1"/>
</dbReference>
<feature type="domain" description="Glycosyl transferase family 1" evidence="1">
    <location>
        <begin position="197"/>
        <end position="341"/>
    </location>
</feature>
<dbReference type="SUPFAM" id="SSF53756">
    <property type="entry name" value="UDP-Glycosyltransferase/glycogen phosphorylase"/>
    <property type="match status" value="1"/>
</dbReference>
<dbReference type="eggNOG" id="COG0438">
    <property type="taxonomic scope" value="Bacteria"/>
</dbReference>
<dbReference type="KEGG" id="scs:Sta7437_3607"/>
<dbReference type="PATRIC" id="fig|111780.3.peg.3734"/>
<dbReference type="OrthoDB" id="9787617at2"/>
<protein>
    <submittedName>
        <fullName evidence="3">Glycosyl transferase group 1</fullName>
    </submittedName>
</protein>
<name>K9XWY1_STAC7</name>